<dbReference type="InterPro" id="IPR013169">
    <property type="entry name" value="mRNA_splic_Cwf18-like"/>
</dbReference>
<organism evidence="2 3">
    <name type="scientific">Malassezia caprae</name>
    <dbReference type="NCBI Taxonomy" id="1381934"/>
    <lineage>
        <taxon>Eukaryota</taxon>
        <taxon>Fungi</taxon>
        <taxon>Dikarya</taxon>
        <taxon>Basidiomycota</taxon>
        <taxon>Ustilaginomycotina</taxon>
        <taxon>Malasseziomycetes</taxon>
        <taxon>Malasseziales</taxon>
        <taxon>Malasseziaceae</taxon>
        <taxon>Malassezia</taxon>
    </lineage>
</organism>
<dbReference type="Proteomes" id="UP001220961">
    <property type="component" value="Chromosome 4"/>
</dbReference>
<dbReference type="Pfam" id="PF08315">
    <property type="entry name" value="cwf18"/>
    <property type="match status" value="1"/>
</dbReference>
<evidence type="ECO:0000313" key="3">
    <source>
        <dbReference type="Proteomes" id="UP001220961"/>
    </source>
</evidence>
<protein>
    <recommendedName>
        <fullName evidence="4">Coiled-coil domain-containing protein 12</fullName>
    </recommendedName>
</protein>
<keyword evidence="3" id="KW-1185">Reference proteome</keyword>
<reference evidence="2" key="1">
    <citation type="submission" date="2023-03" db="EMBL/GenBank/DDBJ databases">
        <title>Mating type loci evolution in Malassezia.</title>
        <authorList>
            <person name="Coelho M.A."/>
        </authorList>
    </citation>
    <scope>NUCLEOTIDE SEQUENCE</scope>
    <source>
        <strain evidence="2">CBS 10434</strain>
    </source>
</reference>
<dbReference type="PANTHER" id="PTHR31551:SF1">
    <property type="entry name" value="COILED-COIL DOMAIN-CONTAINING PROTEIN 12"/>
    <property type="match status" value="1"/>
</dbReference>
<accession>A0AAF0E7U0</accession>
<dbReference type="GO" id="GO:0071014">
    <property type="term" value="C:post-mRNA release spliceosomal complex"/>
    <property type="evidence" value="ECO:0007669"/>
    <property type="project" value="TreeGrafter"/>
</dbReference>
<dbReference type="AlphaFoldDB" id="A0AAF0E7U0"/>
<evidence type="ECO:0000256" key="1">
    <source>
        <dbReference type="SAM" id="MobiDB-lite"/>
    </source>
</evidence>
<name>A0AAF0E7U0_9BASI</name>
<evidence type="ECO:0008006" key="4">
    <source>
        <dbReference type="Google" id="ProtNLM"/>
    </source>
</evidence>
<proteinExistence type="predicted"/>
<dbReference type="PANTHER" id="PTHR31551">
    <property type="entry name" value="PRE-MRNA-SPLICING FACTOR CWF18"/>
    <property type="match status" value="1"/>
</dbReference>
<sequence length="141" mass="15565">MERAAAVRRARIEALRTLRLAEEAGDTDAASRNEFGHAVKQSYRTSEPPASALGGAAPADTVEMDVDDLEARALAEDRQREAEELDLTNIAPRRPNWDLRRDWEARQQQLVPKTQAAIHTLLVQRVGAREADAADVLANEA</sequence>
<gene>
    <name evidence="2" type="ORF">MCAP1_002192</name>
</gene>
<evidence type="ECO:0000313" key="2">
    <source>
        <dbReference type="EMBL" id="WFD19949.1"/>
    </source>
</evidence>
<dbReference type="EMBL" id="CP119911">
    <property type="protein sequence ID" value="WFD19949.1"/>
    <property type="molecule type" value="Genomic_DNA"/>
</dbReference>
<feature type="compositionally biased region" description="Low complexity" evidence="1">
    <location>
        <begin position="48"/>
        <end position="59"/>
    </location>
</feature>
<dbReference type="GO" id="GO:0005684">
    <property type="term" value="C:U2-type spliceosomal complex"/>
    <property type="evidence" value="ECO:0007669"/>
    <property type="project" value="TreeGrafter"/>
</dbReference>
<feature type="region of interest" description="Disordered" evidence="1">
    <location>
        <begin position="23"/>
        <end position="62"/>
    </location>
</feature>